<dbReference type="EMBL" id="BAAAKK010000002">
    <property type="protein sequence ID" value="GAA1420440.1"/>
    <property type="molecule type" value="Genomic_DNA"/>
</dbReference>
<keyword evidence="5" id="KW-1185">Reference proteome</keyword>
<name>A0ABP4JKR9_9MICO</name>
<organism evidence="4 5">
    <name type="scientific">Agrococcus citreus</name>
    <dbReference type="NCBI Taxonomy" id="84643"/>
    <lineage>
        <taxon>Bacteria</taxon>
        <taxon>Bacillati</taxon>
        <taxon>Actinomycetota</taxon>
        <taxon>Actinomycetes</taxon>
        <taxon>Micrococcales</taxon>
        <taxon>Microbacteriaceae</taxon>
        <taxon>Agrococcus</taxon>
    </lineage>
</organism>
<dbReference type="Pfam" id="PF09557">
    <property type="entry name" value="DUF2382"/>
    <property type="match status" value="1"/>
</dbReference>
<feature type="domain" description="PRC-barrel" evidence="2">
    <location>
        <begin position="11"/>
        <end position="72"/>
    </location>
</feature>
<accession>A0ABP4JKR9</accession>
<dbReference type="SUPFAM" id="SSF50346">
    <property type="entry name" value="PRC-barrel domain"/>
    <property type="match status" value="1"/>
</dbReference>
<dbReference type="RefSeq" id="WP_343917992.1">
    <property type="nucleotide sequence ID" value="NZ_BAAAKK010000002.1"/>
</dbReference>
<feature type="domain" description="DUF2382" evidence="3">
    <location>
        <begin position="194"/>
        <end position="224"/>
    </location>
</feature>
<evidence type="ECO:0000313" key="5">
    <source>
        <dbReference type="Proteomes" id="UP001501266"/>
    </source>
</evidence>
<feature type="region of interest" description="Disordered" evidence="1">
    <location>
        <begin position="132"/>
        <end position="236"/>
    </location>
</feature>
<reference evidence="5" key="1">
    <citation type="journal article" date="2019" name="Int. J. Syst. Evol. Microbiol.">
        <title>The Global Catalogue of Microorganisms (GCM) 10K type strain sequencing project: providing services to taxonomists for standard genome sequencing and annotation.</title>
        <authorList>
            <consortium name="The Broad Institute Genomics Platform"/>
            <consortium name="The Broad Institute Genome Sequencing Center for Infectious Disease"/>
            <person name="Wu L."/>
            <person name="Ma J."/>
        </authorList>
    </citation>
    <scope>NUCLEOTIDE SEQUENCE [LARGE SCALE GENOMIC DNA]</scope>
    <source>
        <strain evidence="5">JCM 12398</strain>
    </source>
</reference>
<evidence type="ECO:0008006" key="6">
    <source>
        <dbReference type="Google" id="ProtNLM"/>
    </source>
</evidence>
<feature type="compositionally biased region" description="Basic and acidic residues" evidence="1">
    <location>
        <begin position="135"/>
        <end position="182"/>
    </location>
</feature>
<dbReference type="InterPro" id="IPR011033">
    <property type="entry name" value="PRC_barrel-like_sf"/>
</dbReference>
<dbReference type="Gene3D" id="3.90.50.10">
    <property type="entry name" value="Photosynthetic Reaction Center, subunit H, domain 2"/>
    <property type="match status" value="1"/>
</dbReference>
<dbReference type="InterPro" id="IPR019060">
    <property type="entry name" value="DUF2382"/>
</dbReference>
<dbReference type="InterPro" id="IPR014747">
    <property type="entry name" value="Bac_photo_RC_H_C"/>
</dbReference>
<dbReference type="Proteomes" id="UP001501266">
    <property type="component" value="Unassembled WGS sequence"/>
</dbReference>
<evidence type="ECO:0000256" key="1">
    <source>
        <dbReference type="SAM" id="MobiDB-lite"/>
    </source>
</evidence>
<comment type="caution">
    <text evidence="4">The sequence shown here is derived from an EMBL/GenBank/DDBJ whole genome shotgun (WGS) entry which is preliminary data.</text>
</comment>
<gene>
    <name evidence="4" type="ORF">GCM10009640_09780</name>
</gene>
<evidence type="ECO:0000313" key="4">
    <source>
        <dbReference type="EMBL" id="GAA1420440.1"/>
    </source>
</evidence>
<proteinExistence type="predicted"/>
<dbReference type="InterPro" id="IPR027275">
    <property type="entry name" value="PRC-brl_dom"/>
</dbReference>
<evidence type="ECO:0000259" key="3">
    <source>
        <dbReference type="Pfam" id="PF09557"/>
    </source>
</evidence>
<evidence type="ECO:0000259" key="2">
    <source>
        <dbReference type="Pfam" id="PF05239"/>
    </source>
</evidence>
<dbReference type="Pfam" id="PF05239">
    <property type="entry name" value="PRC"/>
    <property type="match status" value="1"/>
</dbReference>
<protein>
    <recommendedName>
        <fullName evidence="6">PRC-barrel domain-containing protein</fullName>
    </recommendedName>
</protein>
<sequence length="236" mass="24934">MTFQGNIDALPGREVFGSDGRRIGKVGQVFVLEGTDDPTWMTVHTGLFGTHESFVPVSEATERGAEVHVPFEKSFVQDAPRIDDATELTVEHEAELYRYYGVQPPMAHGAAGAGVGAGAGAGAAAGAAAGAGMRADQDGRGSHDDRDARDGRDVLDRDAQAQGTDAHDERRHSSAGDRRDGGSDDSEGVAGTGAGAPRLRRRVVTEMQTIQVPVQREEIVVDDDGRDDADIGRNGR</sequence>